<evidence type="ECO:0000313" key="2">
    <source>
        <dbReference type="EMBL" id="GAM82013.1"/>
    </source>
</evidence>
<dbReference type="GO" id="GO:0003677">
    <property type="term" value="F:DNA binding"/>
    <property type="evidence" value="ECO:0007669"/>
    <property type="project" value="InterPro"/>
</dbReference>
<evidence type="ECO:0000259" key="1">
    <source>
        <dbReference type="Pfam" id="PF03374"/>
    </source>
</evidence>
<gene>
    <name evidence="2" type="ORF">JCM5805K_3147</name>
</gene>
<accession>A0A0B8R440</accession>
<name>A0A0B8R440_LACLL</name>
<dbReference type="EMBL" id="BBSI01000057">
    <property type="protein sequence ID" value="GAM82013.1"/>
    <property type="molecule type" value="Genomic_DNA"/>
</dbReference>
<organism evidence="2 3">
    <name type="scientific">Lactococcus lactis subsp. lactis</name>
    <name type="common">Streptococcus lactis</name>
    <dbReference type="NCBI Taxonomy" id="1360"/>
    <lineage>
        <taxon>Bacteria</taxon>
        <taxon>Bacillati</taxon>
        <taxon>Bacillota</taxon>
        <taxon>Bacilli</taxon>
        <taxon>Lactobacillales</taxon>
        <taxon>Streptococcaceae</taxon>
        <taxon>Lactococcus</taxon>
    </lineage>
</organism>
<reference evidence="2 3" key="1">
    <citation type="submission" date="2015-01" db="EMBL/GenBank/DDBJ databases">
        <title>Lactococcus lactis subsp.lactis JCM 5805 whole genome shotgun sequence.</title>
        <authorList>
            <person name="Fujii T."/>
            <person name="Tomita Y."/>
            <person name="Ikushima S."/>
            <person name="Fujiwara D."/>
        </authorList>
    </citation>
    <scope>NUCLEOTIDE SEQUENCE [LARGE SCALE GENOMIC DNA]</scope>
    <source>
        <strain evidence="2 3">JCM 5805</strain>
    </source>
</reference>
<protein>
    <submittedName>
        <fullName evidence="2">Uncharacterized phage-encoded protein</fullName>
    </submittedName>
</protein>
<dbReference type="Pfam" id="PF03374">
    <property type="entry name" value="ANT"/>
    <property type="match status" value="1"/>
</dbReference>
<evidence type="ECO:0000313" key="3">
    <source>
        <dbReference type="Proteomes" id="UP000031847"/>
    </source>
</evidence>
<dbReference type="AlphaFoldDB" id="A0A0B8R440"/>
<dbReference type="InterPro" id="IPR005039">
    <property type="entry name" value="Ant_C"/>
</dbReference>
<proteinExistence type="predicted"/>
<feature type="domain" description="Antirepressor protein C-terminal" evidence="1">
    <location>
        <begin position="29"/>
        <end position="110"/>
    </location>
</feature>
<comment type="caution">
    <text evidence="2">The sequence shown here is derived from an EMBL/GenBank/DDBJ whole genome shotgun (WGS) entry which is preliminary data.</text>
</comment>
<dbReference type="Proteomes" id="UP000031847">
    <property type="component" value="Unassembled WGS sequence"/>
</dbReference>
<sequence>MRWKVDRIESITYVPIEKKNIILSNQEISYSEFIELLELNNIKMSKIMFLKFMRDRRITIDEKGKFYNFPTAFSIEMGIMLLSSTTKENVQKYIPKITIEGQKYFIEKFHYMIEDKIPNDFSWYMNNDIRGNPTFDYFGNQGTSKSKIYAFRTGSSSRIKYIEDNMD</sequence>